<protein>
    <recommendedName>
        <fullName evidence="4">Methyltransferase-like protein 13</fullName>
    </recommendedName>
</protein>
<evidence type="ECO:0000313" key="2">
    <source>
        <dbReference type="EMBL" id="KAF9598706.1"/>
    </source>
</evidence>
<evidence type="ECO:0000313" key="3">
    <source>
        <dbReference type="Proteomes" id="UP000631114"/>
    </source>
</evidence>
<accession>A0A835LT98</accession>
<reference evidence="2 3" key="1">
    <citation type="submission" date="2020-10" db="EMBL/GenBank/DDBJ databases">
        <title>The Coptis chinensis genome and diversification of protoberbering-type alkaloids.</title>
        <authorList>
            <person name="Wang B."/>
            <person name="Shu S."/>
            <person name="Song C."/>
            <person name="Liu Y."/>
        </authorList>
    </citation>
    <scope>NUCLEOTIDE SEQUENCE [LARGE SCALE GENOMIC DNA]</scope>
    <source>
        <strain evidence="2">HL-2020</strain>
        <tissue evidence="2">Leaf</tissue>
    </source>
</reference>
<dbReference type="EMBL" id="JADFTS010000007">
    <property type="protein sequence ID" value="KAF9598706.1"/>
    <property type="molecule type" value="Genomic_DNA"/>
</dbReference>
<sequence>MEKGTFQNLTPSQFISSTFPNPLKTSPELNPYSNSLRIAVLDSPQQTPNSPHLAAMLVPKYRENDWIFSTDTGHLQLLLNSPEISRLILIGNPPHDNFTSVYNRSIHYDSTKLEESLKPILFALSPKSAFKNGLPEIPFVIYEDNVIRSVSVGNCFGSCVGEMLVENVEIETHNTETREFRRRLRFKRMPNLVQTEIRIIPETLPSNAGIENMVFRIDSSSLVHPYLPPMVASLSLVSAYLEERLCSGSRLRVLCIGVGGGALLAFLQTHFGFQVYGVESDEMVKKIAMQYFGLVENELLRVCVGDGIEVIETLARGDNVDGFDKFDSPFDVIMVDLDASDVRNGIGAPPMEFVSKKVLLATKLALHKNGILVINVIPVCRTFYDYLISEFREVFAEVYEINVGNDENYVLIATVSPISFDLNDSGNSIMKKLKLTIPKQYVD</sequence>
<dbReference type="OrthoDB" id="411785at2759"/>
<feature type="region of interest" description="Disordered" evidence="1">
    <location>
        <begin position="1"/>
        <end position="22"/>
    </location>
</feature>
<name>A0A835LT98_9MAGN</name>
<keyword evidence="3" id="KW-1185">Reference proteome</keyword>
<evidence type="ECO:0008006" key="4">
    <source>
        <dbReference type="Google" id="ProtNLM"/>
    </source>
</evidence>
<evidence type="ECO:0000256" key="1">
    <source>
        <dbReference type="SAM" id="MobiDB-lite"/>
    </source>
</evidence>
<organism evidence="2 3">
    <name type="scientific">Coptis chinensis</name>
    <dbReference type="NCBI Taxonomy" id="261450"/>
    <lineage>
        <taxon>Eukaryota</taxon>
        <taxon>Viridiplantae</taxon>
        <taxon>Streptophyta</taxon>
        <taxon>Embryophyta</taxon>
        <taxon>Tracheophyta</taxon>
        <taxon>Spermatophyta</taxon>
        <taxon>Magnoliopsida</taxon>
        <taxon>Ranunculales</taxon>
        <taxon>Ranunculaceae</taxon>
        <taxon>Coptidoideae</taxon>
        <taxon>Coptis</taxon>
    </lineage>
</organism>
<dbReference type="SUPFAM" id="SSF53335">
    <property type="entry name" value="S-adenosyl-L-methionine-dependent methyltransferases"/>
    <property type="match status" value="1"/>
</dbReference>
<dbReference type="AlphaFoldDB" id="A0A835LT98"/>
<dbReference type="CDD" id="cd02440">
    <property type="entry name" value="AdoMet_MTases"/>
    <property type="match status" value="1"/>
</dbReference>
<dbReference type="InterPro" id="IPR029063">
    <property type="entry name" value="SAM-dependent_MTases_sf"/>
</dbReference>
<comment type="caution">
    <text evidence="2">The sequence shown here is derived from an EMBL/GenBank/DDBJ whole genome shotgun (WGS) entry which is preliminary data.</text>
</comment>
<dbReference type="Gene3D" id="3.40.50.150">
    <property type="entry name" value="Vaccinia Virus protein VP39"/>
    <property type="match status" value="1"/>
</dbReference>
<dbReference type="Proteomes" id="UP000631114">
    <property type="component" value="Unassembled WGS sequence"/>
</dbReference>
<gene>
    <name evidence="2" type="ORF">IFM89_029956</name>
</gene>
<proteinExistence type="predicted"/>